<comment type="caution">
    <text evidence="2">The sequence shown here is derived from an EMBL/GenBank/DDBJ whole genome shotgun (WGS) entry which is preliminary data.</text>
</comment>
<accession>A0A832RW34</accession>
<evidence type="ECO:0000259" key="1">
    <source>
        <dbReference type="PROSITE" id="PS51664"/>
    </source>
</evidence>
<dbReference type="Proteomes" id="UP000600363">
    <property type="component" value="Unassembled WGS sequence"/>
</dbReference>
<sequence>MRKVRIDRGVMYAGGQRVLPLEYTLEKLARPEVLEAIGITRLADITSLDRVGIPIVSAIRPSAQEGAVSVYSGKGETLEQAKVSAIMEGAERCLAERRDERDKTLKGSYAELAHYENAIEPEKLIPSYPHDNHDTLEWMRGFGLLSGEEVLVPANAVLHPYNPQDGAHRLFRSNTNGLAAGCVLEDSIVHGLLEVLERDALSLAEYSRYTGERVQLCEEDGTPYVLMRKFEDAGVRCHLWRLPSHEGVHTMVAALDDTVLKDASLLVMGAGAHLSPSIAATRALCEAAQSRLVQIHGAREDTVREEIARRIGYERMKRLNRHWYADAPSIELSELEDRSAKSPSENIDRILSGIDVDEVVVVDLSIPSLKLSVIRVVIPGFEVYALDASRVGERARSYRELVGR</sequence>
<protein>
    <submittedName>
        <fullName evidence="2">YcaO-related McrA-glycine thioamidation protein</fullName>
    </submittedName>
</protein>
<reference evidence="2" key="1">
    <citation type="journal article" date="2020" name="bioRxiv">
        <title>A rank-normalized archaeal taxonomy based on genome phylogeny resolves widespread incomplete and uneven classifications.</title>
        <authorList>
            <person name="Rinke C."/>
            <person name="Chuvochina M."/>
            <person name="Mussig A.J."/>
            <person name="Chaumeil P.-A."/>
            <person name="Waite D.W."/>
            <person name="Whitman W.B."/>
            <person name="Parks D.H."/>
            <person name="Hugenholtz P."/>
        </authorList>
    </citation>
    <scope>NUCLEOTIDE SEQUENCE</scope>
    <source>
        <strain evidence="2">UBA12518</strain>
    </source>
</reference>
<dbReference type="NCBIfam" id="TIGR03266">
    <property type="entry name" value="methan_mark_1"/>
    <property type="match status" value="1"/>
</dbReference>
<dbReference type="InterPro" id="IPR003776">
    <property type="entry name" value="YcaO-like_dom"/>
</dbReference>
<feature type="domain" description="YcaO" evidence="1">
    <location>
        <begin position="73"/>
        <end position="404"/>
    </location>
</feature>
<dbReference type="PANTHER" id="PTHR37809:SF1">
    <property type="entry name" value="RIBOSOMAL PROTEIN S12 METHYLTHIOTRANSFERASE ACCESSORY FACTOR YCAO"/>
    <property type="match status" value="1"/>
</dbReference>
<dbReference type="AlphaFoldDB" id="A0A832RW34"/>
<evidence type="ECO:0000313" key="2">
    <source>
        <dbReference type="EMBL" id="HIH69192.1"/>
    </source>
</evidence>
<dbReference type="Gene3D" id="3.30.1330.230">
    <property type="match status" value="1"/>
</dbReference>
<gene>
    <name evidence="2" type="ORF">HA299_01005</name>
</gene>
<organism evidence="2 3">
    <name type="scientific">Methermicoccus shengliensis</name>
    <dbReference type="NCBI Taxonomy" id="660064"/>
    <lineage>
        <taxon>Archaea</taxon>
        <taxon>Methanobacteriati</taxon>
        <taxon>Methanobacteriota</taxon>
        <taxon>Stenosarchaea group</taxon>
        <taxon>Methanomicrobia</taxon>
        <taxon>Methanosarcinales</taxon>
        <taxon>Methermicoccaceae</taxon>
        <taxon>Methermicoccus</taxon>
    </lineage>
</organism>
<dbReference type="NCBIfam" id="TIGR00702">
    <property type="entry name" value="YcaO-type kinase domain"/>
    <property type="match status" value="1"/>
</dbReference>
<dbReference type="PANTHER" id="PTHR37809">
    <property type="entry name" value="RIBOSOMAL PROTEIN S12 METHYLTHIOTRANSFERASE ACCESSORY FACTOR YCAO"/>
    <property type="match status" value="1"/>
</dbReference>
<dbReference type="InterPro" id="IPR017667">
    <property type="entry name" value="Methan_mark_1"/>
</dbReference>
<evidence type="ECO:0000313" key="3">
    <source>
        <dbReference type="Proteomes" id="UP000600363"/>
    </source>
</evidence>
<name>A0A832RW34_9EURY</name>
<dbReference type="Pfam" id="PF02624">
    <property type="entry name" value="YcaO"/>
    <property type="match status" value="1"/>
</dbReference>
<dbReference type="EMBL" id="DUIH01000003">
    <property type="protein sequence ID" value="HIH69192.1"/>
    <property type="molecule type" value="Genomic_DNA"/>
</dbReference>
<dbReference type="PROSITE" id="PS51664">
    <property type="entry name" value="YCAO"/>
    <property type="match status" value="1"/>
</dbReference>
<proteinExistence type="predicted"/>